<evidence type="ECO:0000313" key="3">
    <source>
        <dbReference type="Proteomes" id="UP000807025"/>
    </source>
</evidence>
<feature type="transmembrane region" description="Helical" evidence="1">
    <location>
        <begin position="113"/>
        <end position="135"/>
    </location>
</feature>
<sequence>MSSQLQTIKSRLIPLRSFRCEDQHRESCRSRRVLAPPVHHLSAAALHVEDLREEKLLSIAVLLFYLVMFYSARFVPFLILATKAAHSLCYIVFRRAHSRYDAIDFHYTRRFRYVFLMLTQQLAIMWLFVSVRRFLVL</sequence>
<dbReference type="Proteomes" id="UP000807025">
    <property type="component" value="Unassembled WGS sequence"/>
</dbReference>
<keyword evidence="1" id="KW-1133">Transmembrane helix</keyword>
<keyword evidence="3" id="KW-1185">Reference proteome</keyword>
<dbReference type="EMBL" id="MU154553">
    <property type="protein sequence ID" value="KAF9496320.1"/>
    <property type="molecule type" value="Genomic_DNA"/>
</dbReference>
<accession>A0A9P6A149</accession>
<protein>
    <submittedName>
        <fullName evidence="2">Uncharacterized protein</fullName>
    </submittedName>
</protein>
<evidence type="ECO:0000256" key="1">
    <source>
        <dbReference type="SAM" id="Phobius"/>
    </source>
</evidence>
<reference evidence="2" key="1">
    <citation type="submission" date="2020-11" db="EMBL/GenBank/DDBJ databases">
        <authorList>
            <consortium name="DOE Joint Genome Institute"/>
            <person name="Ahrendt S."/>
            <person name="Riley R."/>
            <person name="Andreopoulos W."/>
            <person name="Labutti K."/>
            <person name="Pangilinan J."/>
            <person name="Ruiz-Duenas F.J."/>
            <person name="Barrasa J.M."/>
            <person name="Sanchez-Garcia M."/>
            <person name="Camarero S."/>
            <person name="Miyauchi S."/>
            <person name="Serrano A."/>
            <person name="Linde D."/>
            <person name="Babiker R."/>
            <person name="Drula E."/>
            <person name="Ayuso-Fernandez I."/>
            <person name="Pacheco R."/>
            <person name="Padilla G."/>
            <person name="Ferreira P."/>
            <person name="Barriuso J."/>
            <person name="Kellner H."/>
            <person name="Castanera R."/>
            <person name="Alfaro M."/>
            <person name="Ramirez L."/>
            <person name="Pisabarro A.G."/>
            <person name="Kuo A."/>
            <person name="Tritt A."/>
            <person name="Lipzen A."/>
            <person name="He G."/>
            <person name="Yan M."/>
            <person name="Ng V."/>
            <person name="Cullen D."/>
            <person name="Martin F."/>
            <person name="Rosso M.-N."/>
            <person name="Henrissat B."/>
            <person name="Hibbett D."/>
            <person name="Martinez A.T."/>
            <person name="Grigoriev I.V."/>
        </authorList>
    </citation>
    <scope>NUCLEOTIDE SEQUENCE</scope>
    <source>
        <strain evidence="2">ATCC 90797</strain>
    </source>
</reference>
<keyword evidence="1" id="KW-0472">Membrane</keyword>
<organism evidence="2 3">
    <name type="scientific">Pleurotus eryngii</name>
    <name type="common">Boletus of the steppes</name>
    <dbReference type="NCBI Taxonomy" id="5323"/>
    <lineage>
        <taxon>Eukaryota</taxon>
        <taxon>Fungi</taxon>
        <taxon>Dikarya</taxon>
        <taxon>Basidiomycota</taxon>
        <taxon>Agaricomycotina</taxon>
        <taxon>Agaricomycetes</taxon>
        <taxon>Agaricomycetidae</taxon>
        <taxon>Agaricales</taxon>
        <taxon>Pleurotineae</taxon>
        <taxon>Pleurotaceae</taxon>
        <taxon>Pleurotus</taxon>
    </lineage>
</organism>
<comment type="caution">
    <text evidence="2">The sequence shown here is derived from an EMBL/GenBank/DDBJ whole genome shotgun (WGS) entry which is preliminary data.</text>
</comment>
<feature type="transmembrane region" description="Helical" evidence="1">
    <location>
        <begin position="77"/>
        <end position="93"/>
    </location>
</feature>
<proteinExistence type="predicted"/>
<gene>
    <name evidence="2" type="ORF">BDN71DRAFT_762422</name>
</gene>
<dbReference type="AlphaFoldDB" id="A0A9P6A149"/>
<name>A0A9P6A149_PLEER</name>
<evidence type="ECO:0000313" key="2">
    <source>
        <dbReference type="EMBL" id="KAF9496320.1"/>
    </source>
</evidence>
<keyword evidence="1" id="KW-0812">Transmembrane</keyword>